<comment type="caution">
    <text evidence="7">The sequence shown here is derived from an EMBL/GenBank/DDBJ whole genome shotgun (WGS) entry which is preliminary data.</text>
</comment>
<dbReference type="PANTHER" id="PTHR31632:SF2">
    <property type="entry name" value="PLASMA MEMBRANE IRON PERMEASE"/>
    <property type="match status" value="1"/>
</dbReference>
<comment type="subcellular location">
    <subcellularLocation>
        <location evidence="1">Membrane</location>
        <topology evidence="1">Multi-pass membrane protein</topology>
    </subcellularLocation>
</comment>
<proteinExistence type="inferred from homology"/>
<evidence type="ECO:0000256" key="2">
    <source>
        <dbReference type="ARBA" id="ARBA00008333"/>
    </source>
</evidence>
<dbReference type="PANTHER" id="PTHR31632">
    <property type="entry name" value="IRON TRANSPORTER FTH1"/>
    <property type="match status" value="1"/>
</dbReference>
<name>A0ABV7ET16_9GAMM</name>
<feature type="transmembrane region" description="Helical" evidence="6">
    <location>
        <begin position="6"/>
        <end position="26"/>
    </location>
</feature>
<evidence type="ECO:0000256" key="3">
    <source>
        <dbReference type="ARBA" id="ARBA00022692"/>
    </source>
</evidence>
<feature type="transmembrane region" description="Helical" evidence="6">
    <location>
        <begin position="33"/>
        <end position="56"/>
    </location>
</feature>
<comment type="similarity">
    <text evidence="2">Belongs to the oxidase-dependent Fe transporter (OFeT) (TC 9.A.10.1) family.</text>
</comment>
<dbReference type="Proteomes" id="UP001595462">
    <property type="component" value="Unassembled WGS sequence"/>
</dbReference>
<protein>
    <submittedName>
        <fullName evidence="7">FTR1 family protein</fullName>
    </submittedName>
</protein>
<feature type="transmembrane region" description="Helical" evidence="6">
    <location>
        <begin position="68"/>
        <end position="87"/>
    </location>
</feature>
<keyword evidence="3 6" id="KW-0812">Transmembrane</keyword>
<dbReference type="InterPro" id="IPR004923">
    <property type="entry name" value="FTR1/Fip1/EfeU"/>
</dbReference>
<evidence type="ECO:0000256" key="6">
    <source>
        <dbReference type="SAM" id="Phobius"/>
    </source>
</evidence>
<evidence type="ECO:0000313" key="7">
    <source>
        <dbReference type="EMBL" id="MFC3104935.1"/>
    </source>
</evidence>
<reference evidence="8" key="1">
    <citation type="journal article" date="2019" name="Int. J. Syst. Evol. Microbiol.">
        <title>The Global Catalogue of Microorganisms (GCM) 10K type strain sequencing project: providing services to taxonomists for standard genome sequencing and annotation.</title>
        <authorList>
            <consortium name="The Broad Institute Genomics Platform"/>
            <consortium name="The Broad Institute Genome Sequencing Center for Infectious Disease"/>
            <person name="Wu L."/>
            <person name="Ma J."/>
        </authorList>
    </citation>
    <scope>NUCLEOTIDE SEQUENCE [LARGE SCALE GENOMIC DNA]</scope>
    <source>
        <strain evidence="8">KCTC 52640</strain>
    </source>
</reference>
<keyword evidence="8" id="KW-1185">Reference proteome</keyword>
<accession>A0ABV7ET16</accession>
<dbReference type="RefSeq" id="WP_380690496.1">
    <property type="nucleotide sequence ID" value="NZ_JBHRSS010000006.1"/>
</dbReference>
<feature type="transmembrane region" description="Helical" evidence="6">
    <location>
        <begin position="246"/>
        <end position="263"/>
    </location>
</feature>
<evidence type="ECO:0000313" key="8">
    <source>
        <dbReference type="Proteomes" id="UP001595462"/>
    </source>
</evidence>
<keyword evidence="4 6" id="KW-1133">Transmembrane helix</keyword>
<dbReference type="EMBL" id="JBHRSS010000006">
    <property type="protein sequence ID" value="MFC3104935.1"/>
    <property type="molecule type" value="Genomic_DNA"/>
</dbReference>
<dbReference type="Pfam" id="PF03239">
    <property type="entry name" value="FTR1"/>
    <property type="match status" value="1"/>
</dbReference>
<evidence type="ECO:0000256" key="4">
    <source>
        <dbReference type="ARBA" id="ARBA00022989"/>
    </source>
</evidence>
<feature type="transmembrane region" description="Helical" evidence="6">
    <location>
        <begin position="145"/>
        <end position="166"/>
    </location>
</feature>
<evidence type="ECO:0000256" key="1">
    <source>
        <dbReference type="ARBA" id="ARBA00004141"/>
    </source>
</evidence>
<feature type="transmembrane region" description="Helical" evidence="6">
    <location>
        <begin position="178"/>
        <end position="201"/>
    </location>
</feature>
<keyword evidence="5 6" id="KW-0472">Membrane</keyword>
<gene>
    <name evidence="7" type="ORF">ACFOSU_13725</name>
</gene>
<sequence>MLATAIIVFREVLEAALVVSIVMAAAKGARGRGFWVSAGVLAGIVGACVVAAFAGVITTAAEGRGQELLNAGILLTAVAMLAWHNIWMSQHGKQLAAEMSAAGRDVASGKKPLAVLMIVVMMAVLREGSEVALFTYGILASGGQGTWMLVGGAGGLAAGALTGVLLYRGLLRIPMGQLFRVTGWMILLLAAGLSAQAAAVLTQAGLLPTLGSAVWNTSWLLSDQSLIGNVLHVLIGYTSRPSGIQIVFYLCTLITIGGAMLVVNRPPARRSATSSPSA</sequence>
<organism evidence="7 8">
    <name type="scientific">Salinisphaera aquimarina</name>
    <dbReference type="NCBI Taxonomy" id="2094031"/>
    <lineage>
        <taxon>Bacteria</taxon>
        <taxon>Pseudomonadati</taxon>
        <taxon>Pseudomonadota</taxon>
        <taxon>Gammaproteobacteria</taxon>
        <taxon>Salinisphaerales</taxon>
        <taxon>Salinisphaeraceae</taxon>
        <taxon>Salinisphaera</taxon>
    </lineage>
</organism>
<evidence type="ECO:0000256" key="5">
    <source>
        <dbReference type="ARBA" id="ARBA00023136"/>
    </source>
</evidence>